<evidence type="ECO:0000313" key="2">
    <source>
        <dbReference type="EMBL" id="GAA6406478.1"/>
    </source>
</evidence>
<name>A0ABQ0B501_9FIRM</name>
<feature type="region of interest" description="Disordered" evidence="1">
    <location>
        <begin position="34"/>
        <end position="61"/>
    </location>
</feature>
<evidence type="ECO:0000313" key="3">
    <source>
        <dbReference type="Proteomes" id="UP001600943"/>
    </source>
</evidence>
<reference evidence="2 3" key="1">
    <citation type="submission" date="2024-04" db="EMBL/GenBank/DDBJ databases">
        <title>Defined microbial consortia suppress multidrug-resistant proinflammatory Enterobacteriaceae via ecological control.</title>
        <authorList>
            <person name="Furuichi M."/>
            <person name="Kawaguchi T."/>
            <person name="Pust M."/>
            <person name="Yasuma K."/>
            <person name="Plichta D."/>
            <person name="Hasegawa N."/>
            <person name="Ohya T."/>
            <person name="Bhattarai S."/>
            <person name="Sasajima S."/>
            <person name="Aoto Y."/>
            <person name="Tuganbaev T."/>
            <person name="Yaginuma M."/>
            <person name="Ueda M."/>
            <person name="Okahashi N."/>
            <person name="Amafuji K."/>
            <person name="Kiridooshi Y."/>
            <person name="Sugita K."/>
            <person name="Strazar M."/>
            <person name="Skelly A."/>
            <person name="Suda W."/>
            <person name="Hattori M."/>
            <person name="Nakamoto N."/>
            <person name="Caballero S."/>
            <person name="Norman J."/>
            <person name="Olle B."/>
            <person name="Tanoue T."/>
            <person name="Arita M."/>
            <person name="Bucci V."/>
            <person name="Atarashi K."/>
            <person name="Xavier R."/>
            <person name="Honda K."/>
        </authorList>
    </citation>
    <scope>NUCLEOTIDE SEQUENCE [LARGE SCALE GENOMIC DNA]</scope>
    <source>
        <strain evidence="3">k04-0078-D8-1</strain>
    </source>
</reference>
<dbReference type="Proteomes" id="UP001600943">
    <property type="component" value="Unassembled WGS sequence"/>
</dbReference>
<dbReference type="EMBL" id="BAABYW010000001">
    <property type="protein sequence ID" value="GAA6406478.1"/>
    <property type="molecule type" value="Genomic_DNA"/>
</dbReference>
<protein>
    <submittedName>
        <fullName evidence="2">Uncharacterized protein</fullName>
    </submittedName>
</protein>
<gene>
    <name evidence="2" type="ORF">K040078D81_05950</name>
</gene>
<keyword evidence="3" id="KW-1185">Reference proteome</keyword>
<evidence type="ECO:0000256" key="1">
    <source>
        <dbReference type="SAM" id="MobiDB-lite"/>
    </source>
</evidence>
<proteinExistence type="predicted"/>
<feature type="compositionally biased region" description="Basic and acidic residues" evidence="1">
    <location>
        <begin position="42"/>
        <end position="61"/>
    </location>
</feature>
<sequence length="88" mass="10007">MCMQQDVRTQDVVPYVMGKDAAVPARKVLWDPLGQWDQSDPEGLRAQREQTECEEPRGLQERMDCGEQQALQEPMDREVQPGLPGPQV</sequence>
<organism evidence="2 3">
    <name type="scientific">Blautia hominis</name>
    <dbReference type="NCBI Taxonomy" id="2025493"/>
    <lineage>
        <taxon>Bacteria</taxon>
        <taxon>Bacillati</taxon>
        <taxon>Bacillota</taxon>
        <taxon>Clostridia</taxon>
        <taxon>Lachnospirales</taxon>
        <taxon>Lachnospiraceae</taxon>
        <taxon>Blautia</taxon>
    </lineage>
</organism>
<comment type="caution">
    <text evidence="2">The sequence shown here is derived from an EMBL/GenBank/DDBJ whole genome shotgun (WGS) entry which is preliminary data.</text>
</comment>
<accession>A0ABQ0B501</accession>